<proteinExistence type="inferred from homology"/>
<dbReference type="FunFam" id="1.10.472.10:FF:000013">
    <property type="entry name" value="Cyclin A1"/>
    <property type="match status" value="1"/>
</dbReference>
<dbReference type="InterPro" id="IPR039361">
    <property type="entry name" value="Cyclin"/>
</dbReference>
<dbReference type="SMART" id="SM00385">
    <property type="entry name" value="CYCLIN"/>
    <property type="match status" value="2"/>
</dbReference>
<accession>A0A2G9HEK3</accession>
<dbReference type="STRING" id="429701.A0A2G9HEK3"/>
<dbReference type="InterPro" id="IPR004367">
    <property type="entry name" value="Cyclin_C-dom"/>
</dbReference>
<evidence type="ECO:0000313" key="8">
    <source>
        <dbReference type="EMBL" id="PIN15928.1"/>
    </source>
</evidence>
<dbReference type="AlphaFoldDB" id="A0A2G9HEK3"/>
<evidence type="ECO:0000259" key="6">
    <source>
        <dbReference type="SMART" id="SM00385"/>
    </source>
</evidence>
<gene>
    <name evidence="8" type="ORF">CDL12_11420</name>
</gene>
<feature type="domain" description="Cyclin C-terminal" evidence="7">
    <location>
        <begin position="226"/>
        <end position="349"/>
    </location>
</feature>
<feature type="domain" description="Cyclin-like" evidence="6">
    <location>
        <begin position="230"/>
        <end position="318"/>
    </location>
</feature>
<organism evidence="8 9">
    <name type="scientific">Handroanthus impetiginosus</name>
    <dbReference type="NCBI Taxonomy" id="429701"/>
    <lineage>
        <taxon>Eukaryota</taxon>
        <taxon>Viridiplantae</taxon>
        <taxon>Streptophyta</taxon>
        <taxon>Embryophyta</taxon>
        <taxon>Tracheophyta</taxon>
        <taxon>Spermatophyta</taxon>
        <taxon>Magnoliopsida</taxon>
        <taxon>eudicotyledons</taxon>
        <taxon>Gunneridae</taxon>
        <taxon>Pentapetalae</taxon>
        <taxon>asterids</taxon>
        <taxon>lamiids</taxon>
        <taxon>Lamiales</taxon>
        <taxon>Bignoniaceae</taxon>
        <taxon>Crescentiina</taxon>
        <taxon>Tabebuia alliance</taxon>
        <taxon>Handroanthus</taxon>
    </lineage>
</organism>
<dbReference type="InterPro" id="IPR013763">
    <property type="entry name" value="Cyclin-like_dom"/>
</dbReference>
<feature type="domain" description="Cyclin-like" evidence="6">
    <location>
        <begin position="131"/>
        <end position="217"/>
    </location>
</feature>
<dbReference type="Pfam" id="PF00134">
    <property type="entry name" value="Cyclin_N"/>
    <property type="match status" value="1"/>
</dbReference>
<evidence type="ECO:0000259" key="7">
    <source>
        <dbReference type="SMART" id="SM01332"/>
    </source>
</evidence>
<keyword evidence="4" id="KW-0131">Cell cycle</keyword>
<keyword evidence="9" id="KW-1185">Reference proteome</keyword>
<dbReference type="Proteomes" id="UP000231279">
    <property type="component" value="Unassembled WGS sequence"/>
</dbReference>
<dbReference type="GO" id="GO:0051301">
    <property type="term" value="P:cell division"/>
    <property type="evidence" value="ECO:0007669"/>
    <property type="project" value="UniProtKB-KW"/>
</dbReference>
<evidence type="ECO:0000256" key="2">
    <source>
        <dbReference type="ARBA" id="ARBA00022618"/>
    </source>
</evidence>
<evidence type="ECO:0000313" key="9">
    <source>
        <dbReference type="Proteomes" id="UP000231279"/>
    </source>
</evidence>
<dbReference type="Pfam" id="PF02984">
    <property type="entry name" value="Cyclin_C"/>
    <property type="match status" value="1"/>
</dbReference>
<dbReference type="EMBL" id="NKXS01001991">
    <property type="protein sequence ID" value="PIN15928.1"/>
    <property type="molecule type" value="Genomic_DNA"/>
</dbReference>
<evidence type="ECO:0000256" key="4">
    <source>
        <dbReference type="ARBA" id="ARBA00023306"/>
    </source>
</evidence>
<evidence type="ECO:0000256" key="1">
    <source>
        <dbReference type="ARBA" id="ARBA00006955"/>
    </source>
</evidence>
<dbReference type="InterPro" id="IPR006671">
    <property type="entry name" value="Cyclin_N"/>
</dbReference>
<dbReference type="SUPFAM" id="SSF47954">
    <property type="entry name" value="Cyclin-like"/>
    <property type="match status" value="2"/>
</dbReference>
<comment type="caution">
    <text evidence="8">The sequence shown here is derived from an EMBL/GenBank/DDBJ whole genome shotgun (WGS) entry which is preliminary data.</text>
</comment>
<reference evidence="9" key="1">
    <citation type="journal article" date="2018" name="Gigascience">
        <title>Genome assembly of the Pink Ipe (Handroanthus impetiginosus, Bignoniaceae), a highly valued, ecologically keystone Neotropical timber forest tree.</title>
        <authorList>
            <person name="Silva-Junior O.B."/>
            <person name="Grattapaglia D."/>
            <person name="Novaes E."/>
            <person name="Collevatti R.G."/>
        </authorList>
    </citation>
    <scope>NUCLEOTIDE SEQUENCE [LARGE SCALE GENOMIC DNA]</scope>
    <source>
        <strain evidence="9">cv. UFG-1</strain>
    </source>
</reference>
<dbReference type="Gene3D" id="1.10.472.10">
    <property type="entry name" value="Cyclin-like"/>
    <property type="match status" value="2"/>
</dbReference>
<evidence type="ECO:0000256" key="5">
    <source>
        <dbReference type="RuleBase" id="RU000383"/>
    </source>
</evidence>
<keyword evidence="3 5" id="KW-0195">Cyclin</keyword>
<keyword evidence="2" id="KW-0132">Cell division</keyword>
<dbReference type="SMART" id="SM01332">
    <property type="entry name" value="Cyclin_C"/>
    <property type="match status" value="1"/>
</dbReference>
<sequence>METAPCMISQTTKNLESLSIQNILPEVPSLQMIELENSTRSKLPRTIKSFVICSKPAEWYRQNPPPGFKPLAFSKIIDIDANVKDPLMCPDIAKDLFENLYWLEVEKRPQRDYMEKVQKHINPQTRAYCIDWLVDAADKLNLFRDTLHLAVNYLDRYLSGNEVNQETLQLVGMTCMMIASKYQEVRQCSIDFDSYIYLTRGMFTRDDFIKMESHILSYLNYDVTTPTAWSFLERFMRAAQAGKKSPSQHLECMASYLVELSLLSHRMLQFLPSMVAASAVFLAQHILFPGEQPWNATLQHYTHYKPSDLRRCVLALNESCYESCSCNLPTIRFKYSQPIYHSVALKGFPVTVPSNFFENF</sequence>
<comment type="similarity">
    <text evidence="1">Belongs to the cyclin family. Cyclin AB subfamily.</text>
</comment>
<dbReference type="OrthoDB" id="910720at2759"/>
<name>A0A2G9HEK3_9LAMI</name>
<protein>
    <submittedName>
        <fullName evidence="8">G2/Mitotic-specific cyclin A</fullName>
    </submittedName>
</protein>
<dbReference type="InterPro" id="IPR036915">
    <property type="entry name" value="Cyclin-like_sf"/>
</dbReference>
<evidence type="ECO:0000256" key="3">
    <source>
        <dbReference type="ARBA" id="ARBA00023127"/>
    </source>
</evidence>
<dbReference type="PANTHER" id="PTHR10177">
    <property type="entry name" value="CYCLINS"/>
    <property type="match status" value="1"/>
</dbReference>